<organism evidence="3 4">
    <name type="scientific">Liquorilactobacillus cacaonum DSM 21116</name>
    <dbReference type="NCBI Taxonomy" id="1423729"/>
    <lineage>
        <taxon>Bacteria</taxon>
        <taxon>Bacillati</taxon>
        <taxon>Bacillota</taxon>
        <taxon>Bacilli</taxon>
        <taxon>Lactobacillales</taxon>
        <taxon>Lactobacillaceae</taxon>
        <taxon>Liquorilactobacillus</taxon>
    </lineage>
</organism>
<accession>A0A0R2CRI0</accession>
<keyword evidence="4" id="KW-1185">Reference proteome</keyword>
<feature type="binding site" evidence="2">
    <location>
        <begin position="8"/>
        <end position="15"/>
    </location>
    <ligand>
        <name>substrate</name>
    </ligand>
</feature>
<feature type="active site" description="Tele-phosphohistidine intermediate" evidence="1">
    <location>
        <position position="9"/>
    </location>
</feature>
<protein>
    <submittedName>
        <fullName evidence="3">Phosphoglycerate mutase</fullName>
    </submittedName>
</protein>
<dbReference type="GO" id="GO:0005737">
    <property type="term" value="C:cytoplasm"/>
    <property type="evidence" value="ECO:0007669"/>
    <property type="project" value="TreeGrafter"/>
</dbReference>
<dbReference type="STRING" id="1423729.FC80_GL000733"/>
<evidence type="ECO:0000313" key="3">
    <source>
        <dbReference type="EMBL" id="KRM90742.1"/>
    </source>
</evidence>
<comment type="caution">
    <text evidence="3">The sequence shown here is derived from an EMBL/GenBank/DDBJ whole genome shotgun (WGS) entry which is preliminary data.</text>
</comment>
<dbReference type="GO" id="GO:0016791">
    <property type="term" value="F:phosphatase activity"/>
    <property type="evidence" value="ECO:0007669"/>
    <property type="project" value="TreeGrafter"/>
</dbReference>
<dbReference type="AlphaFoldDB" id="A0A0R2CRI0"/>
<dbReference type="Gene3D" id="3.40.50.1240">
    <property type="entry name" value="Phosphoglycerate mutase-like"/>
    <property type="match status" value="1"/>
</dbReference>
<dbReference type="PATRIC" id="fig|1423729.3.peg.741"/>
<dbReference type="Proteomes" id="UP000051131">
    <property type="component" value="Unassembled WGS sequence"/>
</dbReference>
<evidence type="ECO:0000256" key="2">
    <source>
        <dbReference type="PIRSR" id="PIRSR613078-2"/>
    </source>
</evidence>
<name>A0A0R2CRI0_9LACO</name>
<dbReference type="InterPro" id="IPR013078">
    <property type="entry name" value="His_Pase_superF_clade-1"/>
</dbReference>
<dbReference type="InterPro" id="IPR029033">
    <property type="entry name" value="His_PPase_superfam"/>
</dbReference>
<reference evidence="3 4" key="1">
    <citation type="journal article" date="2015" name="Genome Announc.">
        <title>Expanding the biotechnology potential of lactobacilli through comparative genomics of 213 strains and associated genera.</title>
        <authorList>
            <person name="Sun Z."/>
            <person name="Harris H.M."/>
            <person name="McCann A."/>
            <person name="Guo C."/>
            <person name="Argimon S."/>
            <person name="Zhang W."/>
            <person name="Yang X."/>
            <person name="Jeffery I.B."/>
            <person name="Cooney J.C."/>
            <person name="Kagawa T.F."/>
            <person name="Liu W."/>
            <person name="Song Y."/>
            <person name="Salvetti E."/>
            <person name="Wrobel A."/>
            <person name="Rasinkangas P."/>
            <person name="Parkhill J."/>
            <person name="Rea M.C."/>
            <person name="O'Sullivan O."/>
            <person name="Ritari J."/>
            <person name="Douillard F.P."/>
            <person name="Paul Ross R."/>
            <person name="Yang R."/>
            <person name="Briner A.E."/>
            <person name="Felis G.E."/>
            <person name="de Vos W.M."/>
            <person name="Barrangou R."/>
            <person name="Klaenhammer T.R."/>
            <person name="Caufield P.W."/>
            <person name="Cui Y."/>
            <person name="Zhang H."/>
            <person name="O'Toole P.W."/>
        </authorList>
    </citation>
    <scope>NUCLEOTIDE SEQUENCE [LARGE SCALE GENOMIC DNA]</scope>
    <source>
        <strain evidence="3 4">DSM 21116</strain>
    </source>
</reference>
<dbReference type="SUPFAM" id="SSF53254">
    <property type="entry name" value="Phosphoglycerate mutase-like"/>
    <property type="match status" value="1"/>
</dbReference>
<evidence type="ECO:0000256" key="1">
    <source>
        <dbReference type="PIRSR" id="PIRSR613078-1"/>
    </source>
</evidence>
<dbReference type="Pfam" id="PF00300">
    <property type="entry name" value="His_Phos_1"/>
    <property type="match status" value="1"/>
</dbReference>
<gene>
    <name evidence="3" type="ORF">FC80_GL000733</name>
</gene>
<dbReference type="SMART" id="SM00855">
    <property type="entry name" value="PGAM"/>
    <property type="match status" value="1"/>
</dbReference>
<evidence type="ECO:0000313" key="4">
    <source>
        <dbReference type="Proteomes" id="UP000051131"/>
    </source>
</evidence>
<dbReference type="EMBL" id="AYZE01000014">
    <property type="protein sequence ID" value="KRM90742.1"/>
    <property type="molecule type" value="Genomic_DNA"/>
</dbReference>
<dbReference type="OrthoDB" id="9782128at2"/>
<proteinExistence type="predicted"/>
<dbReference type="PANTHER" id="PTHR48100">
    <property type="entry name" value="BROAD-SPECIFICITY PHOSPHATASE YOR283W-RELATED"/>
    <property type="match status" value="1"/>
</dbReference>
<feature type="binding site" evidence="2">
    <location>
        <position position="59"/>
    </location>
    <ligand>
        <name>substrate</name>
    </ligand>
</feature>
<feature type="active site" description="Proton donor/acceptor" evidence="1">
    <location>
        <position position="85"/>
    </location>
</feature>
<dbReference type="RefSeq" id="WP_057828966.1">
    <property type="nucleotide sequence ID" value="NZ_AYZE01000014.1"/>
</dbReference>
<dbReference type="PANTHER" id="PTHR48100:SF1">
    <property type="entry name" value="HISTIDINE PHOSPHATASE FAMILY PROTEIN-RELATED"/>
    <property type="match status" value="1"/>
</dbReference>
<dbReference type="CDD" id="cd07067">
    <property type="entry name" value="HP_PGM_like"/>
    <property type="match status" value="1"/>
</dbReference>
<dbReference type="InterPro" id="IPR050275">
    <property type="entry name" value="PGM_Phosphatase"/>
</dbReference>
<sequence>MTKLFFVRHGKTFWNLEGRYQGANGDSPLLPESFNEIKLLALFLKKEKFAKIYSSPIKRAIITANELAKNLSQNLEVETNKNLEEFNLGMMEGMLFSEVAKKYPKELDNFRNHPNLYNAKNIKGESFTELFARMTPTIRKICEENPNENVIVVGHGAALCAEIRYLLGYSLEDLRKDGGLSNTSTTILETTDGMNFRCLVWNQTDYLKRRLDVSDTV</sequence>